<dbReference type="RefSeq" id="XP_006644428.1">
    <property type="nucleotide sequence ID" value="XM_006644365.3"/>
</dbReference>
<dbReference type="HOGENOM" id="CLU_163610_0_0_1"/>
<gene>
    <name evidence="3" type="primary">LOC102704563</name>
</gene>
<keyword evidence="2" id="KW-0472">Membrane</keyword>
<dbReference type="STRING" id="4533.J3L2A8"/>
<dbReference type="Proteomes" id="UP000006038">
    <property type="component" value="Chromosome 1"/>
</dbReference>
<dbReference type="OrthoDB" id="647720at2759"/>
<feature type="region of interest" description="Disordered" evidence="1">
    <location>
        <begin position="76"/>
        <end position="116"/>
    </location>
</feature>
<keyword evidence="2" id="KW-0812">Transmembrane</keyword>
<dbReference type="Gramene" id="OB01G33640.1">
    <property type="protein sequence ID" value="OB01G33640.1"/>
    <property type="gene ID" value="OB01G33640"/>
</dbReference>
<dbReference type="GeneID" id="102704563"/>
<evidence type="ECO:0000256" key="1">
    <source>
        <dbReference type="SAM" id="MobiDB-lite"/>
    </source>
</evidence>
<protein>
    <submittedName>
        <fullName evidence="3">Uncharacterized protein</fullName>
    </submittedName>
</protein>
<dbReference type="AlphaFoldDB" id="J3L2A8"/>
<feature type="transmembrane region" description="Helical" evidence="2">
    <location>
        <begin position="58"/>
        <end position="79"/>
    </location>
</feature>
<dbReference type="eggNOG" id="ENOG502SFAW">
    <property type="taxonomic scope" value="Eukaryota"/>
</dbReference>
<organism evidence="3">
    <name type="scientific">Oryza brachyantha</name>
    <name type="common">malo sina</name>
    <dbReference type="NCBI Taxonomy" id="4533"/>
    <lineage>
        <taxon>Eukaryota</taxon>
        <taxon>Viridiplantae</taxon>
        <taxon>Streptophyta</taxon>
        <taxon>Embryophyta</taxon>
        <taxon>Tracheophyta</taxon>
        <taxon>Spermatophyta</taxon>
        <taxon>Magnoliopsida</taxon>
        <taxon>Liliopsida</taxon>
        <taxon>Poales</taxon>
        <taxon>Poaceae</taxon>
        <taxon>BOP clade</taxon>
        <taxon>Oryzoideae</taxon>
        <taxon>Oryzeae</taxon>
        <taxon>Oryzinae</taxon>
        <taxon>Oryza</taxon>
    </lineage>
</organism>
<keyword evidence="4" id="KW-1185">Reference proteome</keyword>
<evidence type="ECO:0000313" key="4">
    <source>
        <dbReference type="Proteomes" id="UP000006038"/>
    </source>
</evidence>
<reference evidence="3" key="2">
    <citation type="submission" date="2013-04" db="UniProtKB">
        <authorList>
            <consortium name="EnsemblPlants"/>
        </authorList>
    </citation>
    <scope>IDENTIFICATION</scope>
</reference>
<keyword evidence="2" id="KW-1133">Transmembrane helix</keyword>
<dbReference type="KEGG" id="obr:102704563"/>
<dbReference type="OMA" id="ACCKHNQ"/>
<proteinExistence type="predicted"/>
<name>J3L2A8_ORYBR</name>
<dbReference type="EnsemblPlants" id="OB01G33640.1">
    <property type="protein sequence ID" value="OB01G33640.1"/>
    <property type="gene ID" value="OB01G33640"/>
</dbReference>
<sequence>MVITSLQLSPPIHGLPATARNGCGGRRLLTSVACCKHNQPTIVQGARLTSSLSRRDTLIFMSSAFIATLLVAGPAPAGARTSRQENKRKVREKLEKLREKALGPDDRNGASGKKESVANLLLPPKLVEATI</sequence>
<evidence type="ECO:0000313" key="3">
    <source>
        <dbReference type="EnsemblPlants" id="OB01G33640.1"/>
    </source>
</evidence>
<reference evidence="3" key="1">
    <citation type="journal article" date="2013" name="Nat. Commun.">
        <title>Whole-genome sequencing of Oryza brachyantha reveals mechanisms underlying Oryza genome evolution.</title>
        <authorList>
            <person name="Chen J."/>
            <person name="Huang Q."/>
            <person name="Gao D."/>
            <person name="Wang J."/>
            <person name="Lang Y."/>
            <person name="Liu T."/>
            <person name="Li B."/>
            <person name="Bai Z."/>
            <person name="Luis Goicoechea J."/>
            <person name="Liang C."/>
            <person name="Chen C."/>
            <person name="Zhang W."/>
            <person name="Sun S."/>
            <person name="Liao Y."/>
            <person name="Zhang X."/>
            <person name="Yang L."/>
            <person name="Song C."/>
            <person name="Wang M."/>
            <person name="Shi J."/>
            <person name="Liu G."/>
            <person name="Liu J."/>
            <person name="Zhou H."/>
            <person name="Zhou W."/>
            <person name="Yu Q."/>
            <person name="An N."/>
            <person name="Chen Y."/>
            <person name="Cai Q."/>
            <person name="Wang B."/>
            <person name="Liu B."/>
            <person name="Min J."/>
            <person name="Huang Y."/>
            <person name="Wu H."/>
            <person name="Li Z."/>
            <person name="Zhang Y."/>
            <person name="Yin Y."/>
            <person name="Song W."/>
            <person name="Jiang J."/>
            <person name="Jackson S.A."/>
            <person name="Wing R.A."/>
            <person name="Wang J."/>
            <person name="Chen M."/>
        </authorList>
    </citation>
    <scope>NUCLEOTIDE SEQUENCE [LARGE SCALE GENOMIC DNA]</scope>
    <source>
        <strain evidence="3">cv. IRGC 101232</strain>
    </source>
</reference>
<accession>J3L2A8</accession>
<evidence type="ECO:0000256" key="2">
    <source>
        <dbReference type="SAM" id="Phobius"/>
    </source>
</evidence>
<feature type="compositionally biased region" description="Basic and acidic residues" evidence="1">
    <location>
        <begin position="82"/>
        <end position="116"/>
    </location>
</feature>